<gene>
    <name evidence="1" type="ORF">WMSIL1_LOCUS8609</name>
</gene>
<dbReference type="AlphaFoldDB" id="A0A564YQP2"/>
<protein>
    <submittedName>
        <fullName evidence="1">Uncharacterized protein</fullName>
    </submittedName>
</protein>
<proteinExistence type="predicted"/>
<reference evidence="1 2" key="1">
    <citation type="submission" date="2019-07" db="EMBL/GenBank/DDBJ databases">
        <authorList>
            <person name="Jastrzebski P J."/>
            <person name="Paukszto L."/>
            <person name="Jastrzebski P J."/>
        </authorList>
    </citation>
    <scope>NUCLEOTIDE SEQUENCE [LARGE SCALE GENOMIC DNA]</scope>
    <source>
        <strain evidence="1 2">WMS-il1</strain>
    </source>
</reference>
<sequence length="94" mass="10670">MVQTLPVISRLLYQLLFPFTVLLHLKYTCTHVYTPVLVHVTQTASVFSPHVHTDMLVFDLLPPPLSIISLTSSDPHRGLFRYTLAYTTLSALIF</sequence>
<keyword evidence="2" id="KW-1185">Reference proteome</keyword>
<evidence type="ECO:0000313" key="1">
    <source>
        <dbReference type="EMBL" id="VUZ49622.1"/>
    </source>
</evidence>
<name>A0A564YQP2_HYMDI</name>
<accession>A0A564YQP2</accession>
<dbReference type="EMBL" id="CABIJS010000333">
    <property type="protein sequence ID" value="VUZ49622.1"/>
    <property type="molecule type" value="Genomic_DNA"/>
</dbReference>
<evidence type="ECO:0000313" key="2">
    <source>
        <dbReference type="Proteomes" id="UP000321570"/>
    </source>
</evidence>
<dbReference type="Proteomes" id="UP000321570">
    <property type="component" value="Unassembled WGS sequence"/>
</dbReference>
<organism evidence="1 2">
    <name type="scientific">Hymenolepis diminuta</name>
    <name type="common">Rat tapeworm</name>
    <dbReference type="NCBI Taxonomy" id="6216"/>
    <lineage>
        <taxon>Eukaryota</taxon>
        <taxon>Metazoa</taxon>
        <taxon>Spiralia</taxon>
        <taxon>Lophotrochozoa</taxon>
        <taxon>Platyhelminthes</taxon>
        <taxon>Cestoda</taxon>
        <taxon>Eucestoda</taxon>
        <taxon>Cyclophyllidea</taxon>
        <taxon>Hymenolepididae</taxon>
        <taxon>Hymenolepis</taxon>
    </lineage>
</organism>